<dbReference type="InterPro" id="IPR029052">
    <property type="entry name" value="Metallo-depent_PP-like"/>
</dbReference>
<feature type="transmembrane region" description="Helical" evidence="2">
    <location>
        <begin position="127"/>
        <end position="149"/>
    </location>
</feature>
<feature type="region of interest" description="Disordered" evidence="1">
    <location>
        <begin position="511"/>
        <end position="532"/>
    </location>
</feature>
<evidence type="ECO:0000256" key="1">
    <source>
        <dbReference type="SAM" id="MobiDB-lite"/>
    </source>
</evidence>
<keyword evidence="4" id="KW-1185">Reference proteome</keyword>
<dbReference type="EMBL" id="BAAAQQ010000012">
    <property type="protein sequence ID" value="GAA2127441.1"/>
    <property type="molecule type" value="Genomic_DNA"/>
</dbReference>
<name>A0ABN2YIF5_9ACTN</name>
<keyword evidence="2" id="KW-1133">Transmembrane helix</keyword>
<organism evidence="3 4">
    <name type="scientific">Nocardioides bigeumensis</name>
    <dbReference type="NCBI Taxonomy" id="433657"/>
    <lineage>
        <taxon>Bacteria</taxon>
        <taxon>Bacillati</taxon>
        <taxon>Actinomycetota</taxon>
        <taxon>Actinomycetes</taxon>
        <taxon>Propionibacteriales</taxon>
        <taxon>Nocardioidaceae</taxon>
        <taxon>Nocardioides</taxon>
    </lineage>
</organism>
<comment type="caution">
    <text evidence="3">The sequence shown here is derived from an EMBL/GenBank/DDBJ whole genome shotgun (WGS) entry which is preliminary data.</text>
</comment>
<proteinExistence type="predicted"/>
<keyword evidence="2" id="KW-0472">Membrane</keyword>
<feature type="transmembrane region" description="Helical" evidence="2">
    <location>
        <begin position="161"/>
        <end position="181"/>
    </location>
</feature>
<keyword evidence="2" id="KW-0812">Transmembrane</keyword>
<evidence type="ECO:0000313" key="4">
    <source>
        <dbReference type="Proteomes" id="UP001500575"/>
    </source>
</evidence>
<feature type="transmembrane region" description="Helical" evidence="2">
    <location>
        <begin position="20"/>
        <end position="43"/>
    </location>
</feature>
<gene>
    <name evidence="3" type="ORF">GCM10009843_26860</name>
</gene>
<evidence type="ECO:0000256" key="2">
    <source>
        <dbReference type="SAM" id="Phobius"/>
    </source>
</evidence>
<evidence type="ECO:0000313" key="3">
    <source>
        <dbReference type="EMBL" id="GAA2127441.1"/>
    </source>
</evidence>
<accession>A0ABN2YIF5</accession>
<evidence type="ECO:0008006" key="5">
    <source>
        <dbReference type="Google" id="ProtNLM"/>
    </source>
</evidence>
<dbReference type="Proteomes" id="UP001500575">
    <property type="component" value="Unassembled WGS sequence"/>
</dbReference>
<dbReference type="RefSeq" id="WP_344304273.1">
    <property type="nucleotide sequence ID" value="NZ_BAAAQQ010000012.1"/>
</dbReference>
<protein>
    <recommendedName>
        <fullName evidence="5">Metallophosphoesterase</fullName>
    </recommendedName>
</protein>
<reference evidence="3 4" key="1">
    <citation type="journal article" date="2019" name="Int. J. Syst. Evol. Microbiol.">
        <title>The Global Catalogue of Microorganisms (GCM) 10K type strain sequencing project: providing services to taxonomists for standard genome sequencing and annotation.</title>
        <authorList>
            <consortium name="The Broad Institute Genomics Platform"/>
            <consortium name="The Broad Institute Genome Sequencing Center for Infectious Disease"/>
            <person name="Wu L."/>
            <person name="Ma J."/>
        </authorList>
    </citation>
    <scope>NUCLEOTIDE SEQUENCE [LARGE SCALE GENOMIC DNA]</scope>
    <source>
        <strain evidence="3 4">JCM 16021</strain>
    </source>
</reference>
<sequence length="532" mass="57433">MPDSPRPRRRLLTRRRVKLLVRALAWTGIWVVLTFLFGLVIFLNSSRSLVLASHDAVLRPTTSGWVEVLPGPVLPDVRFPSGARLGVEVYLGKTEAESTEALIERYAVIAAQPDGQKAKVAAALRDMVVSAALRGGTLGLVPVGMWFLLGRRRRRELTHRLRNPFYLGLGVAVVTTSLVIWEPWADRDPQLSDNLEWQTIADWLGPEVPLPEEVQALQIRGDVTTAQTRRLVESAVDTYDKSLDFYNRAADDAALLALREPADDETVVVLVSDRHDNIGMDRVARAIADRGGATAVFDAGDDTSTGAEWEAFSLDSLNEAFLDLDRYGVAGNHDNGPFVASYLSDLGWTMLDGELVEGPGGMTLFGVDDPRSSGLGSWRDETGLSFTEVGERLADAVCATSERVATLLVHDANLGRQTLERGCVDLVVGGHLHVPKGPEQFLGPDGEIGYSYTTGTTGGAAYAIALGSKPRRSADVTLLTYRDGRPIGLQGVTLRTDGLFVVGDFVELDGIDGGDDSADPTDIGTPRTSPSS</sequence>
<dbReference type="SUPFAM" id="SSF56300">
    <property type="entry name" value="Metallo-dependent phosphatases"/>
    <property type="match status" value="1"/>
</dbReference>